<evidence type="ECO:0000313" key="1">
    <source>
        <dbReference type="EMBL" id="GAH69951.1"/>
    </source>
</evidence>
<protein>
    <submittedName>
        <fullName evidence="1">Uncharacterized protein</fullName>
    </submittedName>
</protein>
<feature type="non-terminal residue" evidence="1">
    <location>
        <position position="1"/>
    </location>
</feature>
<accession>X1HIL7</accession>
<proteinExistence type="predicted"/>
<name>X1HIL7_9ZZZZ</name>
<dbReference type="EMBL" id="BARU01034993">
    <property type="protein sequence ID" value="GAH69951.1"/>
    <property type="molecule type" value="Genomic_DNA"/>
</dbReference>
<organism evidence="1">
    <name type="scientific">marine sediment metagenome</name>
    <dbReference type="NCBI Taxonomy" id="412755"/>
    <lineage>
        <taxon>unclassified sequences</taxon>
        <taxon>metagenomes</taxon>
        <taxon>ecological metagenomes</taxon>
    </lineage>
</organism>
<sequence>KNYLIKKCKDTDVDLLKFAAGIWFLGVHSLDILLENCLEEIEIRSSTSVKNVTKGNRSLNK</sequence>
<comment type="caution">
    <text evidence="1">The sequence shown here is derived from an EMBL/GenBank/DDBJ whole genome shotgun (WGS) entry which is preliminary data.</text>
</comment>
<reference evidence="1" key="1">
    <citation type="journal article" date="2014" name="Front. Microbiol.">
        <title>High frequency of phylogenetically diverse reductive dehalogenase-homologous genes in deep subseafloor sedimentary metagenomes.</title>
        <authorList>
            <person name="Kawai M."/>
            <person name="Futagami T."/>
            <person name="Toyoda A."/>
            <person name="Takaki Y."/>
            <person name="Nishi S."/>
            <person name="Hori S."/>
            <person name="Arai W."/>
            <person name="Tsubouchi T."/>
            <person name="Morono Y."/>
            <person name="Uchiyama I."/>
            <person name="Ito T."/>
            <person name="Fujiyama A."/>
            <person name="Inagaki F."/>
            <person name="Takami H."/>
        </authorList>
    </citation>
    <scope>NUCLEOTIDE SEQUENCE</scope>
    <source>
        <strain evidence="1">Expedition CK06-06</strain>
    </source>
</reference>
<gene>
    <name evidence="1" type="ORF">S03H2_54843</name>
</gene>
<dbReference type="AlphaFoldDB" id="X1HIL7"/>